<proteinExistence type="predicted"/>
<organism evidence="1 2">
    <name type="scientific">Paraburkholderia unamae</name>
    <dbReference type="NCBI Taxonomy" id="219649"/>
    <lineage>
        <taxon>Bacteria</taxon>
        <taxon>Pseudomonadati</taxon>
        <taxon>Pseudomonadota</taxon>
        <taxon>Betaproteobacteria</taxon>
        <taxon>Burkholderiales</taxon>
        <taxon>Burkholderiaceae</taxon>
        <taxon>Paraburkholderia</taxon>
    </lineage>
</organism>
<name>A0ABX5KBB2_9BURK</name>
<dbReference type="RefSeq" id="WP_116613984.1">
    <property type="nucleotide sequence ID" value="NZ_CAJZAT010000209.1"/>
</dbReference>
<gene>
    <name evidence="1" type="ORF">C7402_12369</name>
</gene>
<dbReference type="Proteomes" id="UP000245712">
    <property type="component" value="Unassembled WGS sequence"/>
</dbReference>
<sequence length="107" mass="12039">MEISDNDSFFCFRLPEVESDDSLYMAHFSRDLYVLLSRMDAQEMVVAFEIPRVKVAKSRRLSTEALVRTAIGQGIRDGVFASAGSAWLEFDLDSPTWAGDLQVSNLQ</sequence>
<accession>A0ABX5KBB2</accession>
<keyword evidence="2" id="KW-1185">Reference proteome</keyword>
<evidence type="ECO:0000313" key="1">
    <source>
        <dbReference type="EMBL" id="PVX72830.1"/>
    </source>
</evidence>
<comment type="caution">
    <text evidence="1">The sequence shown here is derived from an EMBL/GenBank/DDBJ whole genome shotgun (WGS) entry which is preliminary data.</text>
</comment>
<evidence type="ECO:0000313" key="2">
    <source>
        <dbReference type="Proteomes" id="UP000245712"/>
    </source>
</evidence>
<dbReference type="EMBL" id="QEOB01000023">
    <property type="protein sequence ID" value="PVX72830.1"/>
    <property type="molecule type" value="Genomic_DNA"/>
</dbReference>
<evidence type="ECO:0008006" key="3">
    <source>
        <dbReference type="Google" id="ProtNLM"/>
    </source>
</evidence>
<protein>
    <recommendedName>
        <fullName evidence="3">YcgL domain-containing protein</fullName>
    </recommendedName>
</protein>
<reference evidence="1 2" key="1">
    <citation type="submission" date="2018-05" db="EMBL/GenBank/DDBJ databases">
        <title>Genomic Encyclopedia of Type Strains, Phase IV (KMG-V): Genome sequencing to study the core and pangenomes of soil and plant-associated prokaryotes.</title>
        <authorList>
            <person name="Whitman W."/>
        </authorList>
    </citation>
    <scope>NUCLEOTIDE SEQUENCE [LARGE SCALE GENOMIC DNA]</scope>
    <source>
        <strain evidence="1 2">SCZa-39</strain>
    </source>
</reference>